<dbReference type="EMBL" id="KI913963">
    <property type="protein sequence ID" value="ETW01477.1"/>
    <property type="molecule type" value="Genomic_DNA"/>
</dbReference>
<evidence type="ECO:0000313" key="2">
    <source>
        <dbReference type="EMBL" id="ETW01477.1"/>
    </source>
</evidence>
<dbReference type="GeneID" id="20084038"/>
<reference evidence="2" key="1">
    <citation type="submission" date="2013-12" db="EMBL/GenBank/DDBJ databases">
        <title>The Genome Sequence of Aphanomyces invadans NJM9701.</title>
        <authorList>
            <consortium name="The Broad Institute Genomics Platform"/>
            <person name="Russ C."/>
            <person name="Tyler B."/>
            <person name="van West P."/>
            <person name="Dieguez-Uribeondo J."/>
            <person name="Young S.K."/>
            <person name="Zeng Q."/>
            <person name="Gargeya S."/>
            <person name="Fitzgerald M."/>
            <person name="Abouelleil A."/>
            <person name="Alvarado L."/>
            <person name="Chapman S.B."/>
            <person name="Gainer-Dewar J."/>
            <person name="Goldberg J."/>
            <person name="Griggs A."/>
            <person name="Gujja S."/>
            <person name="Hansen M."/>
            <person name="Howarth C."/>
            <person name="Imamovic A."/>
            <person name="Ireland A."/>
            <person name="Larimer J."/>
            <person name="McCowan C."/>
            <person name="Murphy C."/>
            <person name="Pearson M."/>
            <person name="Poon T.W."/>
            <person name="Priest M."/>
            <person name="Roberts A."/>
            <person name="Saif S."/>
            <person name="Shea T."/>
            <person name="Sykes S."/>
            <person name="Wortman J."/>
            <person name="Nusbaum C."/>
            <person name="Birren B."/>
        </authorList>
    </citation>
    <scope>NUCLEOTIDE SEQUENCE [LARGE SCALE GENOMIC DNA]</scope>
    <source>
        <strain evidence="2">NJM9701</strain>
    </source>
</reference>
<gene>
    <name evidence="2" type="ORF">H310_06988</name>
</gene>
<accession>A0A024U6H7</accession>
<dbReference type="RefSeq" id="XP_008870475.1">
    <property type="nucleotide sequence ID" value="XM_008872253.1"/>
</dbReference>
<proteinExistence type="predicted"/>
<organism evidence="2">
    <name type="scientific">Aphanomyces invadans</name>
    <dbReference type="NCBI Taxonomy" id="157072"/>
    <lineage>
        <taxon>Eukaryota</taxon>
        <taxon>Sar</taxon>
        <taxon>Stramenopiles</taxon>
        <taxon>Oomycota</taxon>
        <taxon>Saprolegniomycetes</taxon>
        <taxon>Saprolegniales</taxon>
        <taxon>Verrucalvaceae</taxon>
        <taxon>Aphanomyces</taxon>
    </lineage>
</organism>
<protein>
    <submittedName>
        <fullName evidence="2">Uncharacterized protein</fullName>
    </submittedName>
</protein>
<name>A0A024U6H7_9STRA</name>
<dbReference type="OrthoDB" id="78491at2759"/>
<dbReference type="AlphaFoldDB" id="A0A024U6H7"/>
<evidence type="ECO:0000256" key="1">
    <source>
        <dbReference type="SAM" id="MobiDB-lite"/>
    </source>
</evidence>
<feature type="region of interest" description="Disordered" evidence="1">
    <location>
        <begin position="103"/>
        <end position="123"/>
    </location>
</feature>
<sequence length="138" mass="15845">MDGGRTFEFDGMGLFDKHSMHGLEPRWLRQSYEPELTHIKNVLKGHDTRKNLVSLAFHKRVKPPVTPPEMLHHRLEMVAGKKVPFTVALATRGWPRMARLGVIPEGDSGSPTRRDVARSHRRREPRMVRVGRSIKLIP</sequence>
<dbReference type="VEuPathDB" id="FungiDB:H310_06988"/>